<gene>
    <name evidence="2" type="primary">HaOG214890</name>
    <name evidence="2" type="ORF">B5X24_HaOG214890</name>
</gene>
<evidence type="ECO:0000313" key="3">
    <source>
        <dbReference type="Proteomes" id="UP000249218"/>
    </source>
</evidence>
<sequence>MGGRVRCQSVSEWLSRRPGDRIDMRLTIIALVLCACVCLSAGDVAHLKAAKAKLIGRLAKGKPHKRGVLSAVPPYKLGYDIPVVTHSVVKPVVVSYPPAAAVTAVKVPLAHPLTTRYPVPVGHKVPVPHPHYGLKFPHHTKTVLLPKPDHHFHHHHHHVSPKPVIPVVPAPVPATPVIPVHEPTATVAHPVPAPSPPVLIQSAPIPAPIPQPIPGPSPLFSAAALAHTHLFPQAHAHLRPAVPAAPLPAHPEYTPLLPYAHQFPYVLRPGNAVQTSFFATYPRYPLLNYQSPVFPLGPPAVNQVIYERPQGQHFHLAPPAGQEGVVLEQPGAHVEPTFLQAPVPQHAVHLQPTQPTLHLQPVQPGVHLSPDVHLHPGQQEVHLHSAQPEVHLQPTQPEYHLHPTQPEVHLHQGQPEVHLHQGQPEVHLHQPQPEVHLHTAQPGVLQAAQPGLLPTQPTVHLQPTQPTLDQDGWHPVQAQPHDLGQQGGHFNQDGQFAPGAHFGQDGQYAQGHFGHDGQQQHFGNEGQFGQDGHHQYTQTQGTQVYEQHTGDQQYHDFQAQLEHHIQQQLDQAQYEQHINNQQQHQPGQDYGVPQFTQDAFGQNGQQGQNFGHSGQDYNQNGQNFGQQGYEYSQPGQNFGQDFSQAGQNFGQDFNQQQPTGEYGVPQGAEGRSSAEGEEEQEFHNHIPLKLQPPLDRPLEHFR</sequence>
<evidence type="ECO:0000256" key="1">
    <source>
        <dbReference type="SAM" id="MobiDB-lite"/>
    </source>
</evidence>
<feature type="region of interest" description="Disordered" evidence="1">
    <location>
        <begin position="478"/>
        <end position="547"/>
    </location>
</feature>
<evidence type="ECO:0000313" key="2">
    <source>
        <dbReference type="EMBL" id="PZC70798.1"/>
    </source>
</evidence>
<feature type="region of interest" description="Disordered" evidence="1">
    <location>
        <begin position="579"/>
        <end position="702"/>
    </location>
</feature>
<feature type="compositionally biased region" description="Low complexity" evidence="1">
    <location>
        <begin position="510"/>
        <end position="523"/>
    </location>
</feature>
<protein>
    <submittedName>
        <fullName evidence="2">Uncharacterized protein</fullName>
    </submittedName>
</protein>
<dbReference type="Proteomes" id="UP000249218">
    <property type="component" value="Unassembled WGS sequence"/>
</dbReference>
<feature type="compositionally biased region" description="Low complexity" evidence="1">
    <location>
        <begin position="600"/>
        <end position="631"/>
    </location>
</feature>
<accession>A0A2W1B487</accession>
<organism evidence="2 3">
    <name type="scientific">Helicoverpa armigera</name>
    <name type="common">Cotton bollworm</name>
    <name type="synonym">Heliothis armigera</name>
    <dbReference type="NCBI Taxonomy" id="29058"/>
    <lineage>
        <taxon>Eukaryota</taxon>
        <taxon>Metazoa</taxon>
        <taxon>Ecdysozoa</taxon>
        <taxon>Arthropoda</taxon>
        <taxon>Hexapoda</taxon>
        <taxon>Insecta</taxon>
        <taxon>Pterygota</taxon>
        <taxon>Neoptera</taxon>
        <taxon>Endopterygota</taxon>
        <taxon>Lepidoptera</taxon>
        <taxon>Glossata</taxon>
        <taxon>Ditrysia</taxon>
        <taxon>Noctuoidea</taxon>
        <taxon>Noctuidae</taxon>
        <taxon>Heliothinae</taxon>
        <taxon>Helicoverpa</taxon>
    </lineage>
</organism>
<keyword evidence="3" id="KW-1185">Reference proteome</keyword>
<reference evidence="2 3" key="1">
    <citation type="journal article" date="2017" name="BMC Biol.">
        <title>Genomic innovations, transcriptional plasticity and gene loss underlying the evolution and divergence of two highly polyphagous and invasive Helicoverpa pest species.</title>
        <authorList>
            <person name="Pearce S.L."/>
            <person name="Clarke D.F."/>
            <person name="East P.D."/>
            <person name="Elfekih S."/>
            <person name="Gordon K.H."/>
            <person name="Jermiin L.S."/>
            <person name="McGaughran A."/>
            <person name="Oakeshott J.G."/>
            <person name="Papanikolaou A."/>
            <person name="Perera O.P."/>
            <person name="Rane R.V."/>
            <person name="Richards S."/>
            <person name="Tay W.T."/>
            <person name="Walsh T.K."/>
            <person name="Anderson A."/>
            <person name="Anderson C.J."/>
            <person name="Asgari S."/>
            <person name="Board P.G."/>
            <person name="Bretschneider A."/>
            <person name="Campbell P.M."/>
            <person name="Chertemps T."/>
            <person name="Christeller J.T."/>
            <person name="Coppin C.W."/>
            <person name="Downes S.J."/>
            <person name="Duan G."/>
            <person name="Farnsworth C.A."/>
            <person name="Good R.T."/>
            <person name="Han L.B."/>
            <person name="Han Y.C."/>
            <person name="Hatje K."/>
            <person name="Horne I."/>
            <person name="Huang Y.P."/>
            <person name="Hughes D.S."/>
            <person name="Jacquin-Joly E."/>
            <person name="James W."/>
            <person name="Jhangiani S."/>
            <person name="Kollmar M."/>
            <person name="Kuwar S.S."/>
            <person name="Li S."/>
            <person name="Liu N.Y."/>
            <person name="Maibeche M.T."/>
            <person name="Miller J.R."/>
            <person name="Montagne N."/>
            <person name="Perry T."/>
            <person name="Qu J."/>
            <person name="Song S.V."/>
            <person name="Sutton G.G."/>
            <person name="Vogel H."/>
            <person name="Walenz B.P."/>
            <person name="Xu W."/>
            <person name="Zhang H.J."/>
            <person name="Zou Z."/>
            <person name="Batterham P."/>
            <person name="Edwards O.R."/>
            <person name="Feyereisen R."/>
            <person name="Gibbs R.A."/>
            <person name="Heckel D.G."/>
            <person name="McGrath A."/>
            <person name="Robin C."/>
            <person name="Scherer S.E."/>
            <person name="Worley K.C."/>
            <person name="Wu Y.D."/>
        </authorList>
    </citation>
    <scope>NUCLEOTIDE SEQUENCE [LARGE SCALE GENOMIC DNA]</scope>
    <source>
        <strain evidence="2">Harm_GR_Male_#8</strain>
        <tissue evidence="2">Whole organism</tissue>
    </source>
</reference>
<proteinExistence type="predicted"/>
<dbReference type="AlphaFoldDB" id="A0A2W1B487"/>
<dbReference type="EMBL" id="KZ150461">
    <property type="protein sequence ID" value="PZC70798.1"/>
    <property type="molecule type" value="Genomic_DNA"/>
</dbReference>
<feature type="compositionally biased region" description="Low complexity" evidence="1">
    <location>
        <begin position="644"/>
        <end position="657"/>
    </location>
</feature>
<dbReference type="OrthoDB" id="4188628at2759"/>
<feature type="compositionally biased region" description="Polar residues" evidence="1">
    <location>
        <begin position="633"/>
        <end position="643"/>
    </location>
</feature>
<name>A0A2W1B487_HELAM</name>